<comment type="caution">
    <text evidence="1">The sequence shown here is derived from an EMBL/GenBank/DDBJ whole genome shotgun (WGS) entry which is preliminary data.</text>
</comment>
<evidence type="ECO:0000313" key="1">
    <source>
        <dbReference type="EMBL" id="MFC0581893.1"/>
    </source>
</evidence>
<protein>
    <submittedName>
        <fullName evidence="1">Uncharacterized protein</fullName>
    </submittedName>
</protein>
<dbReference type="EMBL" id="JBHLUB010000026">
    <property type="protein sequence ID" value="MFC0581893.1"/>
    <property type="molecule type" value="Genomic_DNA"/>
</dbReference>
<dbReference type="RefSeq" id="WP_377458632.1">
    <property type="nucleotide sequence ID" value="NZ_JBHLUB010000026.1"/>
</dbReference>
<keyword evidence="2" id="KW-1185">Reference proteome</keyword>
<name>A0ABV6P9V4_9MICC</name>
<gene>
    <name evidence="1" type="ORF">ACFFFR_05790</name>
</gene>
<evidence type="ECO:0000313" key="2">
    <source>
        <dbReference type="Proteomes" id="UP001589862"/>
    </source>
</evidence>
<proteinExistence type="predicted"/>
<organism evidence="1 2">
    <name type="scientific">Micrococcoides hystricis</name>
    <dbReference type="NCBI Taxonomy" id="1572761"/>
    <lineage>
        <taxon>Bacteria</taxon>
        <taxon>Bacillati</taxon>
        <taxon>Actinomycetota</taxon>
        <taxon>Actinomycetes</taxon>
        <taxon>Micrococcales</taxon>
        <taxon>Micrococcaceae</taxon>
        <taxon>Micrococcoides</taxon>
    </lineage>
</organism>
<reference evidence="1 2" key="1">
    <citation type="submission" date="2024-09" db="EMBL/GenBank/DDBJ databases">
        <authorList>
            <person name="Sun Q."/>
            <person name="Mori K."/>
        </authorList>
    </citation>
    <scope>NUCLEOTIDE SEQUENCE [LARGE SCALE GENOMIC DNA]</scope>
    <source>
        <strain evidence="1 2">NCAIM B.02604</strain>
    </source>
</reference>
<sequence>MRRCDRGELPGCLGDRVGGDGAGGKFFQQALTVLVQIDTEAQQFLGLGLGDAFELGEGGCCSAQQLAVVQVLRFGEGERGGRDARILLLSQQQDEGETSS</sequence>
<dbReference type="Proteomes" id="UP001589862">
    <property type="component" value="Unassembled WGS sequence"/>
</dbReference>
<accession>A0ABV6P9V4</accession>